<name>A0A6C0ADA5_9ZZZZ</name>
<evidence type="ECO:0000256" key="1">
    <source>
        <dbReference type="ARBA" id="ARBA00022741"/>
    </source>
</evidence>
<dbReference type="InterPro" id="IPR000432">
    <property type="entry name" value="DNA_mismatch_repair_MutS_C"/>
</dbReference>
<keyword evidence="1" id="KW-0547">Nucleotide-binding</keyword>
<protein>
    <recommendedName>
        <fullName evidence="5">DNA mismatch repair proteins mutS family domain-containing protein</fullName>
    </recommendedName>
</protein>
<dbReference type="InterPro" id="IPR036678">
    <property type="entry name" value="MutS_con_dom_sf"/>
</dbReference>
<dbReference type="GO" id="GO:0140664">
    <property type="term" value="F:ATP-dependent DNA damage sensor activity"/>
    <property type="evidence" value="ECO:0007669"/>
    <property type="project" value="InterPro"/>
</dbReference>
<dbReference type="PANTHER" id="PTHR11361">
    <property type="entry name" value="DNA MISMATCH REPAIR PROTEIN MUTS FAMILY MEMBER"/>
    <property type="match status" value="1"/>
</dbReference>
<dbReference type="InterPro" id="IPR016151">
    <property type="entry name" value="DNA_mismatch_repair_MutS_N"/>
</dbReference>
<dbReference type="SMART" id="SM00534">
    <property type="entry name" value="MUTSac"/>
    <property type="match status" value="1"/>
</dbReference>
<dbReference type="GO" id="GO:0005524">
    <property type="term" value="F:ATP binding"/>
    <property type="evidence" value="ECO:0007669"/>
    <property type="project" value="UniProtKB-KW"/>
</dbReference>
<evidence type="ECO:0000256" key="4">
    <source>
        <dbReference type="ARBA" id="ARBA00023125"/>
    </source>
</evidence>
<dbReference type="InterPro" id="IPR027417">
    <property type="entry name" value="P-loop_NTPase"/>
</dbReference>
<dbReference type="AlphaFoldDB" id="A0A6C0ADA5"/>
<dbReference type="GO" id="GO:0032301">
    <property type="term" value="C:MutSalpha complex"/>
    <property type="evidence" value="ECO:0007669"/>
    <property type="project" value="TreeGrafter"/>
</dbReference>
<keyword evidence="2" id="KW-0227">DNA damage</keyword>
<keyword evidence="3" id="KW-0067">ATP-binding</keyword>
<organism evidence="6">
    <name type="scientific">viral metagenome</name>
    <dbReference type="NCBI Taxonomy" id="1070528"/>
    <lineage>
        <taxon>unclassified sequences</taxon>
        <taxon>metagenomes</taxon>
        <taxon>organismal metagenomes</taxon>
    </lineage>
</organism>
<evidence type="ECO:0000256" key="3">
    <source>
        <dbReference type="ARBA" id="ARBA00022840"/>
    </source>
</evidence>
<dbReference type="Gene3D" id="1.10.1420.10">
    <property type="match status" value="2"/>
</dbReference>
<dbReference type="InterPro" id="IPR017261">
    <property type="entry name" value="DNA_mismatch_repair_MutS/MSH"/>
</dbReference>
<proteinExistence type="predicted"/>
<dbReference type="GO" id="GO:0030983">
    <property type="term" value="F:mismatched DNA binding"/>
    <property type="evidence" value="ECO:0007669"/>
    <property type="project" value="InterPro"/>
</dbReference>
<dbReference type="PROSITE" id="PS00486">
    <property type="entry name" value="DNA_MISMATCH_REPAIR_2"/>
    <property type="match status" value="1"/>
</dbReference>
<dbReference type="InterPro" id="IPR003615">
    <property type="entry name" value="HNH_nuc"/>
</dbReference>
<sequence>MTIHDEYIYYQNKYEQQYGKKTLVLMQVGSFHECYSLGDIGPDLAKISDLCDLTLTKRDKKKPLSQKNPYLIGFPTVALDKYIKKLIIDGYTVPVFDQVTPPPDPKRELTGVYSPGTYIEENLTSESNNIMSIYIEDEPQIKDNNFLICIGISVIDVSTGKTTIYEIVSEKTDRNLACDEAVRFINSFSPKEIIVNRKSILKVDKLNYQSKEDIINYLELNDKNYNYSTKIDKKWFKSSIKETFLKKIYKTTGLYDTVIEYLDLERKPYCTMSLVILLEFVFNHNSNLLNKINKPEYFDGHKHLILGNNAINQLNIARSDISSASFSKFKSLYDVVNNCYTPLGKRFLKARLCNPITDIDELNYTYSNIDIIKNNYLDILTEKISGIIDVERLFRKINVGTIHPHEFNEFIKSYKKIRELFNAVLKIDKLNIIKDEDYKQLDDFIKYCDRLFDYNKLEMYKITDIDTSLFQKGHHKKIDNIQNKIDDYINYMKNITVVLSSYIQDTKKKDDSLKIKLEHNNSEGYFLKTTKKRADSLKKELEKHKLIKITDKINLDPRIIFYKDLKGGTTKIVYRDLDEISDETITLKDSITKLVFDEYKKELNNMSEKYSILFRYISDTLAYIDFCISSAKTAKLYNYTKPKIVDKTYGYIKTTNLRHPIIERITEAEYVPHDIDIGSKSKSSIDGMLIFGLNSAGKSSLMKATGLSVVMAQSGMFVPAKSFEYSPFNSLFARITGNDNIFKGLSSFALEMVELEAILKRISQKTLVIGDEVCRGTETISGNAIVASTIVELAKNKTPFMFATHLHKIPEIEEVKSQKNVKCFHLTVETEPKTGKLIFDRKLKDGPGENIYGIKVAKHIINHSSFIKRAEQIRDRLSHKPDIITDKVSKYNSKIVMDCCQVCGKKVKSKYEIPLDTHHINYQTNCKNGFVKDKPHIPINSKANLAVLCKSCHNKEHKGTIKIKGYKKTSCGIELDYDLITTKKL</sequence>
<dbReference type="Pfam" id="PF05192">
    <property type="entry name" value="MutS_III"/>
    <property type="match status" value="1"/>
</dbReference>
<dbReference type="InterPro" id="IPR007695">
    <property type="entry name" value="DNA_mismatch_repair_MutS-lik_N"/>
</dbReference>
<evidence type="ECO:0000256" key="2">
    <source>
        <dbReference type="ARBA" id="ARBA00022763"/>
    </source>
</evidence>
<reference evidence="6" key="1">
    <citation type="journal article" date="2020" name="Nature">
        <title>Giant virus diversity and host interactions through global metagenomics.</title>
        <authorList>
            <person name="Schulz F."/>
            <person name="Roux S."/>
            <person name="Paez-Espino D."/>
            <person name="Jungbluth S."/>
            <person name="Walsh D.A."/>
            <person name="Denef V.J."/>
            <person name="McMahon K.D."/>
            <person name="Konstantinidis K.T."/>
            <person name="Eloe-Fadrosh E.A."/>
            <person name="Kyrpides N.C."/>
            <person name="Woyke T."/>
        </authorList>
    </citation>
    <scope>NUCLEOTIDE SEQUENCE</scope>
    <source>
        <strain evidence="6">GVMAG-S-1004661-13</strain>
    </source>
</reference>
<dbReference type="InterPro" id="IPR036187">
    <property type="entry name" value="DNA_mismatch_repair_MutS_sf"/>
</dbReference>
<dbReference type="Pfam" id="PF00488">
    <property type="entry name" value="MutS_V"/>
    <property type="match status" value="1"/>
</dbReference>
<dbReference type="EMBL" id="MN740548">
    <property type="protein sequence ID" value="QHS77450.1"/>
    <property type="molecule type" value="Genomic_DNA"/>
</dbReference>
<dbReference type="Gene3D" id="3.40.50.300">
    <property type="entry name" value="P-loop containing nucleotide triphosphate hydrolases"/>
    <property type="match status" value="1"/>
</dbReference>
<dbReference type="SUPFAM" id="SSF55271">
    <property type="entry name" value="DNA repair protein MutS, domain I"/>
    <property type="match status" value="1"/>
</dbReference>
<dbReference type="InterPro" id="IPR045076">
    <property type="entry name" value="MutS"/>
</dbReference>
<dbReference type="Pfam" id="PF01624">
    <property type="entry name" value="MutS_I"/>
    <property type="match status" value="1"/>
</dbReference>
<dbReference type="SUPFAM" id="SSF48334">
    <property type="entry name" value="DNA repair protein MutS, domain III"/>
    <property type="match status" value="1"/>
</dbReference>
<dbReference type="SUPFAM" id="SSF52540">
    <property type="entry name" value="P-loop containing nucleoside triphosphate hydrolases"/>
    <property type="match status" value="1"/>
</dbReference>
<keyword evidence="4" id="KW-0238">DNA-binding</keyword>
<dbReference type="SMART" id="SM00533">
    <property type="entry name" value="MUTSd"/>
    <property type="match status" value="1"/>
</dbReference>
<evidence type="ECO:0000313" key="6">
    <source>
        <dbReference type="EMBL" id="QHS77450.1"/>
    </source>
</evidence>
<feature type="domain" description="DNA mismatch repair proteins mutS family" evidence="5">
    <location>
        <begin position="766"/>
        <end position="782"/>
    </location>
</feature>
<dbReference type="Gene3D" id="3.30.420.110">
    <property type="entry name" value="MutS, connector domain"/>
    <property type="match status" value="1"/>
</dbReference>
<accession>A0A6C0ADA5</accession>
<dbReference type="SUPFAM" id="SSF53150">
    <property type="entry name" value="DNA repair protein MutS, domain II"/>
    <property type="match status" value="1"/>
</dbReference>
<dbReference type="PANTHER" id="PTHR11361:SF146">
    <property type="entry name" value="DNA MISMATCH REPAIR PROTEINS MUTS FAMILY DOMAIN-CONTAINING PROTEIN"/>
    <property type="match status" value="1"/>
</dbReference>
<dbReference type="GO" id="GO:0006298">
    <property type="term" value="P:mismatch repair"/>
    <property type="evidence" value="ECO:0007669"/>
    <property type="project" value="InterPro"/>
</dbReference>
<dbReference type="PIRSF" id="PIRSF037677">
    <property type="entry name" value="DNA_mis_repair_Msh6"/>
    <property type="match status" value="1"/>
</dbReference>
<dbReference type="Gene3D" id="3.40.1170.10">
    <property type="entry name" value="DNA repair protein MutS, domain I"/>
    <property type="match status" value="1"/>
</dbReference>
<evidence type="ECO:0000259" key="5">
    <source>
        <dbReference type="PROSITE" id="PS00486"/>
    </source>
</evidence>
<dbReference type="CDD" id="cd00085">
    <property type="entry name" value="HNHc"/>
    <property type="match status" value="1"/>
</dbReference>
<dbReference type="InterPro" id="IPR007696">
    <property type="entry name" value="DNA_mismatch_repair_MutS_core"/>
</dbReference>